<sequence length="365" mass="41287">MSQPLNFVFFCSDPGAANSLIVLAKHLTPNYKIQMFARSAAFNHIKTNSNLSVTLVPDTVDQYSLSQFKTILRQYMPAVVVTGTTGRDYTERTIWQACQALTIPCCAVLDQWMNYALRFLKKHLAYQDKLSYTQEELCLPDSIIVMDDFAKHDMANEGIPSNIIEVCGSPYYEYMGTLCKNARLGKNSTKTVLFACEPITAVYGNRLGKKIHGYTEKTILNALCEEIQRQDRNKKISLQIRPHPRERKNRYTAFIARYGFANMNSAPSVIDALKGSDMVIGMSSTLLLEAAILGKPIASIQIGASLPSLFYLEQIGRTQSIRHRYQLRRLVQHLLLGHMKPFQIEMLTKNGACHNIERHLLSLLK</sequence>
<evidence type="ECO:0000313" key="2">
    <source>
        <dbReference type="Proteomes" id="UP000665025"/>
    </source>
</evidence>
<protein>
    <submittedName>
        <fullName evidence="1">DUF354 domain-containing protein</fullName>
    </submittedName>
</protein>
<name>A0ABX7V0C2_9GAMM</name>
<organism evidence="1 2">
    <name type="scientific">Pseudoalteromonas viridis</name>
    <dbReference type="NCBI Taxonomy" id="339617"/>
    <lineage>
        <taxon>Bacteria</taxon>
        <taxon>Pseudomonadati</taxon>
        <taxon>Pseudomonadota</taxon>
        <taxon>Gammaproteobacteria</taxon>
        <taxon>Alteromonadales</taxon>
        <taxon>Pseudoalteromonadaceae</taxon>
        <taxon>Pseudoalteromonas</taxon>
    </lineage>
</organism>
<reference evidence="1 2" key="1">
    <citation type="submission" date="2021-03" db="EMBL/GenBank/DDBJ databases">
        <title>Complete Genome of Pseudoalteromonas viridis Strain BBR56, a new biocontrol bacterial candidate.</title>
        <authorList>
            <person name="Handayani D.P."/>
            <person name="Isnansetyo A."/>
            <person name="Istiqomah I."/>
            <person name="Jumina J."/>
        </authorList>
    </citation>
    <scope>NUCLEOTIDE SEQUENCE [LARGE SCALE GENOMIC DNA]</scope>
    <source>
        <strain evidence="1 2">BBR56</strain>
    </source>
</reference>
<accession>A0ABX7V0C2</accession>
<dbReference type="EMBL" id="CP072425">
    <property type="protein sequence ID" value="QTL34224.1"/>
    <property type="molecule type" value="Genomic_DNA"/>
</dbReference>
<evidence type="ECO:0000313" key="1">
    <source>
        <dbReference type="EMBL" id="QTL34224.1"/>
    </source>
</evidence>
<proteinExistence type="predicted"/>
<dbReference type="Proteomes" id="UP000665025">
    <property type="component" value="Chromosome 1"/>
</dbReference>
<keyword evidence="2" id="KW-1185">Reference proteome</keyword>
<dbReference type="Pfam" id="PF04007">
    <property type="entry name" value="DUF354"/>
    <property type="match status" value="1"/>
</dbReference>
<gene>
    <name evidence="1" type="ORF">J5X90_11655</name>
</gene>
<dbReference type="SUPFAM" id="SSF53756">
    <property type="entry name" value="UDP-Glycosyltransferase/glycogen phosphorylase"/>
    <property type="match status" value="1"/>
</dbReference>
<dbReference type="InterPro" id="IPR007152">
    <property type="entry name" value="DUF354"/>
</dbReference>
<dbReference type="Gene3D" id="3.40.50.12580">
    <property type="match status" value="1"/>
</dbReference>
<dbReference type="RefSeq" id="WP_209051370.1">
    <property type="nucleotide sequence ID" value="NZ_CP072425.1"/>
</dbReference>
<dbReference type="InterPro" id="IPR043148">
    <property type="entry name" value="TagF_C"/>
</dbReference>